<protein>
    <submittedName>
        <fullName evidence="1">Uncharacterized protein</fullName>
    </submittedName>
</protein>
<sequence length="79" mass="9506">MLKIRVFKLDILYFKYTHRKIYHSVIHSLEEIEKQISKVIDSEKVDPQIIDAISSSLNRIYKAFFNDLPDDRIEQYFKA</sequence>
<dbReference type="EMBL" id="JAMWYK010000008">
    <property type="protein sequence ID" value="MCO0832610.1"/>
    <property type="molecule type" value="Genomic_DNA"/>
</dbReference>
<dbReference type="Proteomes" id="UP001523234">
    <property type="component" value="Unassembled WGS sequence"/>
</dbReference>
<keyword evidence="2" id="KW-1185">Reference proteome</keyword>
<accession>A0ABT0ZRK3</accession>
<evidence type="ECO:0000313" key="2">
    <source>
        <dbReference type="Proteomes" id="UP001523234"/>
    </source>
</evidence>
<reference evidence="1 2" key="1">
    <citation type="submission" date="2022-06" db="EMBL/GenBank/DDBJ databases">
        <title>Fructobacillus taiwanensis sp. nov., isolated from the honeybee.</title>
        <authorList>
            <person name="Chen Y.-S."/>
            <person name="Wang L.-T."/>
            <person name="Lee Y.-S."/>
            <person name="Chang Y.-C."/>
            <person name="Wu H.-C."/>
            <person name="Liao C.-Y."/>
            <person name="Chen W.-H."/>
            <person name="Deng J.-N."/>
            <person name="Wang Y.-H."/>
        </authorList>
    </citation>
    <scope>NUCLEOTIDE SEQUENCE [LARGE SCALE GENOMIC DNA]</scope>
    <source>
        <strain evidence="1 2">W13</strain>
    </source>
</reference>
<dbReference type="RefSeq" id="WP_252443940.1">
    <property type="nucleotide sequence ID" value="NZ_JAMWYK010000008.1"/>
</dbReference>
<gene>
    <name evidence="1" type="ORF">NFX39_05900</name>
</gene>
<organism evidence="1 2">
    <name type="scientific">Fructobacillus apis</name>
    <dbReference type="NCBI Taxonomy" id="2935017"/>
    <lineage>
        <taxon>Bacteria</taxon>
        <taxon>Bacillati</taxon>
        <taxon>Bacillota</taxon>
        <taxon>Bacilli</taxon>
        <taxon>Lactobacillales</taxon>
        <taxon>Lactobacillaceae</taxon>
        <taxon>Fructobacillus</taxon>
    </lineage>
</organism>
<evidence type="ECO:0000313" key="1">
    <source>
        <dbReference type="EMBL" id="MCO0832610.1"/>
    </source>
</evidence>
<name>A0ABT0ZRK3_9LACO</name>
<proteinExistence type="predicted"/>
<comment type="caution">
    <text evidence="1">The sequence shown here is derived from an EMBL/GenBank/DDBJ whole genome shotgun (WGS) entry which is preliminary data.</text>
</comment>